<reference evidence="1 2" key="1">
    <citation type="submission" date="2014-11" db="EMBL/GenBank/DDBJ databases">
        <title>Symbiosis island explosion on the genome of extra-slow-growing strains of soybean bradyrhizobia with massive insertion sequences.</title>
        <authorList>
            <person name="Iida T."/>
            <person name="Minamisawa K."/>
        </authorList>
    </citation>
    <scope>NUCLEOTIDE SEQUENCE [LARGE SCALE GENOMIC DNA]</scope>
    <source>
        <strain evidence="1 2">NK6</strain>
    </source>
</reference>
<evidence type="ECO:0000313" key="2">
    <source>
        <dbReference type="Proteomes" id="UP000063308"/>
    </source>
</evidence>
<protein>
    <submittedName>
        <fullName evidence="1">Uncharacterized protein</fullName>
    </submittedName>
</protein>
<dbReference type="AlphaFoldDB" id="A0A0E4BSC7"/>
<sequence>MPTILQVCGSMVGTAQARLCPPYDSEALESLHNLGCRPGAGRDP</sequence>
<evidence type="ECO:0000313" key="1">
    <source>
        <dbReference type="EMBL" id="BAR58776.1"/>
    </source>
</evidence>
<dbReference type="Proteomes" id="UP000063308">
    <property type="component" value="Chromosome"/>
</dbReference>
<gene>
    <name evidence="1" type="ORF">NK6_5618</name>
</gene>
<dbReference type="EMBL" id="AP014685">
    <property type="protein sequence ID" value="BAR58776.1"/>
    <property type="molecule type" value="Genomic_DNA"/>
</dbReference>
<proteinExistence type="predicted"/>
<organism evidence="1 2">
    <name type="scientific">Bradyrhizobium diazoefficiens</name>
    <dbReference type="NCBI Taxonomy" id="1355477"/>
    <lineage>
        <taxon>Bacteria</taxon>
        <taxon>Pseudomonadati</taxon>
        <taxon>Pseudomonadota</taxon>
        <taxon>Alphaproteobacteria</taxon>
        <taxon>Hyphomicrobiales</taxon>
        <taxon>Nitrobacteraceae</taxon>
        <taxon>Bradyrhizobium</taxon>
    </lineage>
</organism>
<name>A0A0E4BSC7_9BRAD</name>
<accession>A0A0E4BSC7</accession>